<evidence type="ECO:0000256" key="1">
    <source>
        <dbReference type="ARBA" id="ARBA00004651"/>
    </source>
</evidence>
<sequence length="557" mass="60710">MQQMIRTWMKYVIFTGVFSFALNLVFLAVPVYMLVVYDRVLYSFSTATLVTLGIGVFISLAAMAALEYIRSRMLARAGADLVHNMTPLVVTAMHKDAAAATGNGYDRGLEDLERVQDAVVHGRFFYYLDIPWVVVYLFVLYIMHPLVGMIGMAGVFMAVLFQVLLKMVEKQRYTLADTGAAVNRRRVKTGAGQAQVVTAMGMAQGLAEKFFARQARVLKIKSSAHGFHAGMGAVIRLVHRVFLTGVFTAGIFAFFNDEITAGMMFAAVMIAVRIMVPLEQHLSGMKAVIDAKNAYKRLKHYIQPAAVREKITLPEPAGKIQVQGLTLSVPGKALLQNIRLDLAPGELLGVIGPNDAGKTVLCRLLAGIWPATAGEIRLDGALISQWPEKALGRYIGYMPQEPDLLSGTVAENIARFTGGDSDTVIQAARAAGVHEMILKLPGGYDTPIVQEGRHLSAGRRQLISLARALYGTPKFLVLDEPNTFLDDAGLKMLQAVIHTLKQQHTTTVMVTDRPAILSGMDKLLVIKEGRPAMYGPANEVMAQLAGRQQPPQQTAGA</sequence>
<dbReference type="SUPFAM" id="SSF52540">
    <property type="entry name" value="P-loop containing nucleoside triphosphate hydrolases"/>
    <property type="match status" value="1"/>
</dbReference>
<dbReference type="SUPFAM" id="SSF90123">
    <property type="entry name" value="ABC transporter transmembrane region"/>
    <property type="match status" value="1"/>
</dbReference>
<keyword evidence="5 7" id="KW-1133">Transmembrane helix</keyword>
<keyword evidence="2 7" id="KW-0812">Transmembrane</keyword>
<dbReference type="Gene3D" id="3.40.50.300">
    <property type="entry name" value="P-loop containing nucleotide triphosphate hydrolases"/>
    <property type="match status" value="1"/>
</dbReference>
<dbReference type="GO" id="GO:0016887">
    <property type="term" value="F:ATP hydrolysis activity"/>
    <property type="evidence" value="ECO:0007669"/>
    <property type="project" value="InterPro"/>
</dbReference>
<evidence type="ECO:0000256" key="5">
    <source>
        <dbReference type="ARBA" id="ARBA00022989"/>
    </source>
</evidence>
<feature type="transmembrane region" description="Helical" evidence="7">
    <location>
        <begin position="12"/>
        <end position="35"/>
    </location>
</feature>
<dbReference type="PROSITE" id="PS50929">
    <property type="entry name" value="ABC_TM1F"/>
    <property type="match status" value="1"/>
</dbReference>
<dbReference type="PROSITE" id="PS50893">
    <property type="entry name" value="ABC_TRANSPORTER_2"/>
    <property type="match status" value="1"/>
</dbReference>
<dbReference type="InterPro" id="IPR003439">
    <property type="entry name" value="ABC_transporter-like_ATP-bd"/>
</dbReference>
<dbReference type="GO" id="GO:0005886">
    <property type="term" value="C:plasma membrane"/>
    <property type="evidence" value="ECO:0007669"/>
    <property type="project" value="UniProtKB-SubCell"/>
</dbReference>
<evidence type="ECO:0000313" key="10">
    <source>
        <dbReference type="EMBL" id="MBG0778314.1"/>
    </source>
</evidence>
<feature type="transmembrane region" description="Helical" evidence="7">
    <location>
        <begin position="149"/>
        <end position="165"/>
    </location>
</feature>
<evidence type="ECO:0000256" key="7">
    <source>
        <dbReference type="SAM" id="Phobius"/>
    </source>
</evidence>
<evidence type="ECO:0000256" key="4">
    <source>
        <dbReference type="ARBA" id="ARBA00022840"/>
    </source>
</evidence>
<organism evidence="10 11">
    <name type="scientific">Desulfotignum balticum</name>
    <dbReference type="NCBI Taxonomy" id="115781"/>
    <lineage>
        <taxon>Bacteria</taxon>
        <taxon>Pseudomonadati</taxon>
        <taxon>Thermodesulfobacteriota</taxon>
        <taxon>Desulfobacteria</taxon>
        <taxon>Desulfobacterales</taxon>
        <taxon>Desulfobacteraceae</taxon>
        <taxon>Desulfotignum</taxon>
    </lineage>
</organism>
<dbReference type="PANTHER" id="PTHR24221:SF654">
    <property type="entry name" value="ATP-BINDING CASSETTE SUB-FAMILY B MEMBER 6"/>
    <property type="match status" value="1"/>
</dbReference>
<evidence type="ECO:0000313" key="11">
    <source>
        <dbReference type="Proteomes" id="UP000706172"/>
    </source>
</evidence>
<dbReference type="Pfam" id="PF00005">
    <property type="entry name" value="ABC_tran"/>
    <property type="match status" value="1"/>
</dbReference>
<dbReference type="GO" id="GO:0034040">
    <property type="term" value="F:ATPase-coupled lipid transmembrane transporter activity"/>
    <property type="evidence" value="ECO:0007669"/>
    <property type="project" value="TreeGrafter"/>
</dbReference>
<proteinExistence type="predicted"/>
<dbReference type="InterPro" id="IPR036640">
    <property type="entry name" value="ABC1_TM_sf"/>
</dbReference>
<evidence type="ECO:0000256" key="6">
    <source>
        <dbReference type="ARBA" id="ARBA00023136"/>
    </source>
</evidence>
<dbReference type="InterPro" id="IPR011527">
    <property type="entry name" value="ABC1_TM_dom"/>
</dbReference>
<feature type="transmembrane region" description="Helical" evidence="7">
    <location>
        <begin position="124"/>
        <end position="143"/>
    </location>
</feature>
<dbReference type="AlphaFoldDB" id="A0A931CV01"/>
<evidence type="ECO:0000256" key="3">
    <source>
        <dbReference type="ARBA" id="ARBA00022741"/>
    </source>
</evidence>
<gene>
    <name evidence="10" type="ORF">H0S81_00055</name>
</gene>
<dbReference type="EMBL" id="JACCQK010000003">
    <property type="protein sequence ID" value="MBG0778314.1"/>
    <property type="molecule type" value="Genomic_DNA"/>
</dbReference>
<protein>
    <submittedName>
        <fullName evidence="10">ATP-binding cassette domain-containing protein</fullName>
    </submittedName>
</protein>
<dbReference type="GO" id="GO:0005524">
    <property type="term" value="F:ATP binding"/>
    <property type="evidence" value="ECO:0007669"/>
    <property type="project" value="UniProtKB-KW"/>
</dbReference>
<dbReference type="InterPro" id="IPR027417">
    <property type="entry name" value="P-loop_NTPase"/>
</dbReference>
<keyword evidence="3" id="KW-0547">Nucleotide-binding</keyword>
<feature type="domain" description="ABC transporter" evidence="8">
    <location>
        <begin position="320"/>
        <end position="553"/>
    </location>
</feature>
<feature type="domain" description="ABC transmembrane type-1" evidence="9">
    <location>
        <begin position="13"/>
        <end position="280"/>
    </location>
</feature>
<evidence type="ECO:0000259" key="9">
    <source>
        <dbReference type="PROSITE" id="PS50929"/>
    </source>
</evidence>
<keyword evidence="4 10" id="KW-0067">ATP-binding</keyword>
<dbReference type="PANTHER" id="PTHR24221">
    <property type="entry name" value="ATP-BINDING CASSETTE SUB-FAMILY B"/>
    <property type="match status" value="1"/>
</dbReference>
<feature type="transmembrane region" description="Helical" evidence="7">
    <location>
        <begin position="41"/>
        <end position="66"/>
    </location>
</feature>
<dbReference type="SMART" id="SM00382">
    <property type="entry name" value="AAA"/>
    <property type="match status" value="1"/>
</dbReference>
<name>A0A931CV01_9BACT</name>
<dbReference type="InterPro" id="IPR039421">
    <property type="entry name" value="Type_1_exporter"/>
</dbReference>
<dbReference type="Gene3D" id="1.20.1560.10">
    <property type="entry name" value="ABC transporter type 1, transmembrane domain"/>
    <property type="match status" value="1"/>
</dbReference>
<dbReference type="Proteomes" id="UP000706172">
    <property type="component" value="Unassembled WGS sequence"/>
</dbReference>
<reference evidence="10" key="1">
    <citation type="submission" date="2020-07" db="EMBL/GenBank/DDBJ databases">
        <title>Severe corrosion of carbon steel in oil field produced water can be linked to methanogenic archaea containing a special type of NiFe hydrogenase.</title>
        <authorList>
            <person name="Lahme S."/>
            <person name="Mand J."/>
            <person name="Longwell J."/>
            <person name="Smith R."/>
            <person name="Enning D."/>
        </authorList>
    </citation>
    <scope>NUCLEOTIDE SEQUENCE</scope>
    <source>
        <strain evidence="10">MIC098Bin6</strain>
    </source>
</reference>
<feature type="transmembrane region" description="Helical" evidence="7">
    <location>
        <begin position="237"/>
        <end position="255"/>
    </location>
</feature>
<keyword evidence="6 7" id="KW-0472">Membrane</keyword>
<dbReference type="InterPro" id="IPR003593">
    <property type="entry name" value="AAA+_ATPase"/>
</dbReference>
<comment type="subcellular location">
    <subcellularLocation>
        <location evidence="1">Cell membrane</location>
        <topology evidence="1">Multi-pass membrane protein</topology>
    </subcellularLocation>
</comment>
<accession>A0A931CV01</accession>
<evidence type="ECO:0000259" key="8">
    <source>
        <dbReference type="PROSITE" id="PS50893"/>
    </source>
</evidence>
<comment type="caution">
    <text evidence="10">The sequence shown here is derived from an EMBL/GenBank/DDBJ whole genome shotgun (WGS) entry which is preliminary data.</text>
</comment>
<evidence type="ECO:0000256" key="2">
    <source>
        <dbReference type="ARBA" id="ARBA00022692"/>
    </source>
</evidence>
<dbReference type="GO" id="GO:0140359">
    <property type="term" value="F:ABC-type transporter activity"/>
    <property type="evidence" value="ECO:0007669"/>
    <property type="project" value="InterPro"/>
</dbReference>